<protein>
    <recommendedName>
        <fullName evidence="3">Myb-like domain-containing protein</fullName>
    </recommendedName>
</protein>
<dbReference type="InterPro" id="IPR050560">
    <property type="entry name" value="MYB_TF"/>
</dbReference>
<proteinExistence type="predicted"/>
<dbReference type="GO" id="GO:0000981">
    <property type="term" value="F:DNA-binding transcription factor activity, RNA polymerase II-specific"/>
    <property type="evidence" value="ECO:0007669"/>
    <property type="project" value="TreeGrafter"/>
</dbReference>
<dbReference type="GO" id="GO:0000978">
    <property type="term" value="F:RNA polymerase II cis-regulatory region sequence-specific DNA binding"/>
    <property type="evidence" value="ECO:0007669"/>
    <property type="project" value="TreeGrafter"/>
</dbReference>
<gene>
    <name evidence="1" type="ORF">GKE97_10250</name>
</gene>
<dbReference type="RefSeq" id="WP_108981850.1">
    <property type="nucleotide sequence ID" value="NZ_JAQLWY010000062.1"/>
</dbReference>
<dbReference type="PANTHER" id="PTHR45614">
    <property type="entry name" value="MYB PROTEIN-RELATED"/>
    <property type="match status" value="1"/>
</dbReference>
<accession>A0A6I2R9C6</accession>
<dbReference type="Proteomes" id="UP000434475">
    <property type="component" value="Unassembled WGS sequence"/>
</dbReference>
<dbReference type="EMBL" id="WKPR01000009">
    <property type="protein sequence ID" value="MSB19902.1"/>
    <property type="molecule type" value="Genomic_DNA"/>
</dbReference>
<reference evidence="1 2" key="1">
    <citation type="journal article" date="2019" name="Nat. Med.">
        <title>A library of human gut bacterial isolates paired with longitudinal multiomics data enables mechanistic microbiome research.</title>
        <authorList>
            <person name="Poyet M."/>
            <person name="Groussin M."/>
            <person name="Gibbons S.M."/>
            <person name="Avila-Pacheco J."/>
            <person name="Jiang X."/>
            <person name="Kearney S.M."/>
            <person name="Perrotta A.R."/>
            <person name="Berdy B."/>
            <person name="Zhao S."/>
            <person name="Lieberman T.D."/>
            <person name="Swanson P.K."/>
            <person name="Smith M."/>
            <person name="Roesemann S."/>
            <person name="Alexander J.E."/>
            <person name="Rich S.A."/>
            <person name="Livny J."/>
            <person name="Vlamakis H."/>
            <person name="Clish C."/>
            <person name="Bullock K."/>
            <person name="Deik A."/>
            <person name="Scott J."/>
            <person name="Pierce K.A."/>
            <person name="Xavier R.J."/>
            <person name="Alm E.J."/>
        </authorList>
    </citation>
    <scope>NUCLEOTIDE SEQUENCE [LARGE SCALE GENOMIC DNA]</scope>
    <source>
        <strain evidence="1 2">BIOML-A2</strain>
    </source>
</reference>
<sequence length="254" mass="29152">MPKNKASPRWTPEEDVILKHYYRSKGLVYCVQRIPNHSQAAIIVHAGLLGLSKKRPKPRSQWTEDEESILLKHYVNGGTTACMEFLPGRTKNAIAHRARKLGLQTKVGWTEPEREILRKYYPDEGRNCSKRLPDKSESSVYDQAAKMGLVQKSMAPWTPKEDAIIRRNYKNVGECKRQLPHRSISSIAKRISALGLGKKLRASSKSWTKEEDAILREYYLKEGNMVIMRLPGRSPHAVWVRADKLGLTDRYQEN</sequence>
<dbReference type="AlphaFoldDB" id="A0A6I2R9C6"/>
<evidence type="ECO:0000313" key="2">
    <source>
        <dbReference type="Proteomes" id="UP000434475"/>
    </source>
</evidence>
<evidence type="ECO:0008006" key="3">
    <source>
        <dbReference type="Google" id="ProtNLM"/>
    </source>
</evidence>
<name>A0A6I2R9C6_FLAPL</name>
<evidence type="ECO:0000313" key="1">
    <source>
        <dbReference type="EMBL" id="MSB19902.1"/>
    </source>
</evidence>
<comment type="caution">
    <text evidence="1">The sequence shown here is derived from an EMBL/GenBank/DDBJ whole genome shotgun (WGS) entry which is preliminary data.</text>
</comment>
<organism evidence="1 2">
    <name type="scientific">Flavonifractor plautii</name>
    <name type="common">Fusobacterium plautii</name>
    <dbReference type="NCBI Taxonomy" id="292800"/>
    <lineage>
        <taxon>Bacteria</taxon>
        <taxon>Bacillati</taxon>
        <taxon>Bacillota</taxon>
        <taxon>Clostridia</taxon>
        <taxon>Eubacteriales</taxon>
        <taxon>Oscillospiraceae</taxon>
        <taxon>Flavonifractor</taxon>
    </lineage>
</organism>